<dbReference type="SUPFAM" id="SSF53850">
    <property type="entry name" value="Periplasmic binding protein-like II"/>
    <property type="match status" value="1"/>
</dbReference>
<dbReference type="Gene3D" id="3.10.105.10">
    <property type="entry name" value="Dipeptide-binding Protein, Domain 3"/>
    <property type="match status" value="1"/>
</dbReference>
<dbReference type="InterPro" id="IPR030678">
    <property type="entry name" value="Peptide/Ni-bd"/>
</dbReference>
<dbReference type="PIRSF" id="PIRSF002741">
    <property type="entry name" value="MppA"/>
    <property type="match status" value="1"/>
</dbReference>
<comment type="similarity">
    <text evidence="1">Belongs to the bacterial solute-binding protein 5 family.</text>
</comment>
<comment type="caution">
    <text evidence="5">The sequence shown here is derived from an EMBL/GenBank/DDBJ whole genome shotgun (WGS) entry which is preliminary data.</text>
</comment>
<sequence length="497" mass="52706">MAISLAACSGGTGAASSGSGAAKDYSELRLASSTAMASWDPAMQTSAFDGIWQWTAVYDTLLTCNEDGSVGPGAAEEFEFTDDNTKLTMTLREGMTFEDGSAVDSAAVKASIEHMQTGGGSGAVRVAGITVEAPDDRTVILTSPAPRGLLATYMCLSPGIVASPGAIASTDVDSVPVSSGPYTFDGAASTSGSVMTFVKRDDYWNADAYPYEKIVVNIMSDVTARLNALKTGQVDGATLSAETVAEAEASRLSITEWVDATNGIVIFDRDGTSVPALRDAKVRRAMNMVFDREGIAAGLFQGRVDTTNQMFGPHAEGYDPELEEAYPYDIEAAKELMADAGYADGFTIEIPSRTPQTDQANPLIVQQLAEIGITVTETPIAGATAVQELLSGRFPMTYISMPLSSGLWGVEQEISESATWNVMNNTTPELKALTDAAQVAQGDDLTQTLRKINQYVVDNAWFVPWTLRNAYFGTSGGVSVDGTPDPYFQIPQLKSFN</sequence>
<keyword evidence="6" id="KW-1185">Reference proteome</keyword>
<evidence type="ECO:0000313" key="6">
    <source>
        <dbReference type="Proteomes" id="UP001429745"/>
    </source>
</evidence>
<dbReference type="PANTHER" id="PTHR30290:SF9">
    <property type="entry name" value="OLIGOPEPTIDE-BINDING PROTEIN APPA"/>
    <property type="match status" value="1"/>
</dbReference>
<dbReference type="InterPro" id="IPR000914">
    <property type="entry name" value="SBP_5_dom"/>
</dbReference>
<dbReference type="EMBL" id="JABACI010000004">
    <property type="protein sequence ID" value="NLP85190.1"/>
    <property type="molecule type" value="Genomic_DNA"/>
</dbReference>
<reference evidence="5 6" key="1">
    <citation type="submission" date="2020-04" db="EMBL/GenBank/DDBJ databases">
        <title>CFH 90308 Microbacterium sp.</title>
        <authorList>
            <person name="Nie G."/>
            <person name="Ming H."/>
            <person name="Xia T."/>
        </authorList>
    </citation>
    <scope>NUCLEOTIDE SEQUENCE [LARGE SCALE GENOMIC DNA]</scope>
    <source>
        <strain evidence="5 6">CFH 90308</strain>
    </source>
</reference>
<dbReference type="Proteomes" id="UP001429745">
    <property type="component" value="Unassembled WGS sequence"/>
</dbReference>
<evidence type="ECO:0000259" key="4">
    <source>
        <dbReference type="Pfam" id="PF00496"/>
    </source>
</evidence>
<evidence type="ECO:0000256" key="3">
    <source>
        <dbReference type="ARBA" id="ARBA00022729"/>
    </source>
</evidence>
<protein>
    <recommendedName>
        <fullName evidence="4">Solute-binding protein family 5 domain-containing protein</fullName>
    </recommendedName>
</protein>
<dbReference type="PANTHER" id="PTHR30290">
    <property type="entry name" value="PERIPLASMIC BINDING COMPONENT OF ABC TRANSPORTER"/>
    <property type="match status" value="1"/>
</dbReference>
<dbReference type="Gene3D" id="3.40.190.10">
    <property type="entry name" value="Periplasmic binding protein-like II"/>
    <property type="match status" value="1"/>
</dbReference>
<gene>
    <name evidence="5" type="ORF">HF576_15185</name>
</gene>
<dbReference type="RefSeq" id="WP_168913620.1">
    <property type="nucleotide sequence ID" value="NZ_JABACI010000004.1"/>
</dbReference>
<feature type="domain" description="Solute-binding protein family 5" evidence="4">
    <location>
        <begin position="70"/>
        <end position="397"/>
    </location>
</feature>
<proteinExistence type="inferred from homology"/>
<organism evidence="5 6">
    <name type="scientific">Microbacterium salsuginis</name>
    <dbReference type="NCBI Taxonomy" id="2722803"/>
    <lineage>
        <taxon>Bacteria</taxon>
        <taxon>Bacillati</taxon>
        <taxon>Actinomycetota</taxon>
        <taxon>Actinomycetes</taxon>
        <taxon>Micrococcales</taxon>
        <taxon>Microbacteriaceae</taxon>
        <taxon>Microbacterium</taxon>
    </lineage>
</organism>
<dbReference type="InterPro" id="IPR039424">
    <property type="entry name" value="SBP_5"/>
</dbReference>
<accession>A0ABX1KF42</accession>
<keyword evidence="3" id="KW-0732">Signal</keyword>
<keyword evidence="2" id="KW-0813">Transport</keyword>
<name>A0ABX1KF42_9MICO</name>
<evidence type="ECO:0000256" key="2">
    <source>
        <dbReference type="ARBA" id="ARBA00022448"/>
    </source>
</evidence>
<evidence type="ECO:0000256" key="1">
    <source>
        <dbReference type="ARBA" id="ARBA00005695"/>
    </source>
</evidence>
<dbReference type="Pfam" id="PF00496">
    <property type="entry name" value="SBP_bac_5"/>
    <property type="match status" value="1"/>
</dbReference>
<evidence type="ECO:0000313" key="5">
    <source>
        <dbReference type="EMBL" id="NLP85190.1"/>
    </source>
</evidence>